<dbReference type="RefSeq" id="WP_378800624.1">
    <property type="nucleotide sequence ID" value="NZ_JBHUER010000010.1"/>
</dbReference>
<evidence type="ECO:0000313" key="2">
    <source>
        <dbReference type="Proteomes" id="UP001597308"/>
    </source>
</evidence>
<dbReference type="Proteomes" id="UP001597308">
    <property type="component" value="Unassembled WGS sequence"/>
</dbReference>
<proteinExistence type="predicted"/>
<reference evidence="2" key="1">
    <citation type="journal article" date="2019" name="Int. J. Syst. Evol. Microbiol.">
        <title>The Global Catalogue of Microorganisms (GCM) 10K type strain sequencing project: providing services to taxonomists for standard genome sequencing and annotation.</title>
        <authorList>
            <consortium name="The Broad Institute Genomics Platform"/>
            <consortium name="The Broad Institute Genome Sequencing Center for Infectious Disease"/>
            <person name="Wu L."/>
            <person name="Ma J."/>
        </authorList>
    </citation>
    <scope>NUCLEOTIDE SEQUENCE [LARGE SCALE GENOMIC DNA]</scope>
    <source>
        <strain evidence="2">KCTC 23707</strain>
    </source>
</reference>
<organism evidence="1 2">
    <name type="scientific">Methylopila henanensis</name>
    <dbReference type="NCBI Taxonomy" id="873516"/>
    <lineage>
        <taxon>Bacteria</taxon>
        <taxon>Pseudomonadati</taxon>
        <taxon>Pseudomonadota</taxon>
        <taxon>Alphaproteobacteria</taxon>
        <taxon>Hyphomicrobiales</taxon>
        <taxon>Methylopilaceae</taxon>
        <taxon>Methylopila</taxon>
    </lineage>
</organism>
<gene>
    <name evidence="1" type="ORF">ACFSCV_16345</name>
</gene>
<sequence length="187" mass="21042">MQNPVRYMMAPTNGFAQFYRSSSQARRALERAPFDKPVFMVVAEHDSVLDTAYLAKTFSARFIHPASRLVWYGAAPERAGDDRRVLVRPDRLPELRISQYSHMGVMFSPENPLYGSKGRLRICWNGQDAEATAACERGAPVWLSDWGYREDGKIHARLTFNPSFGWQNDVMIGVLDQIGAASARAGE</sequence>
<keyword evidence="2" id="KW-1185">Reference proteome</keyword>
<protein>
    <submittedName>
        <fullName evidence="1">Uncharacterized protein</fullName>
    </submittedName>
</protein>
<comment type="caution">
    <text evidence="1">The sequence shown here is derived from an EMBL/GenBank/DDBJ whole genome shotgun (WGS) entry which is preliminary data.</text>
</comment>
<dbReference type="EMBL" id="JBHUER010000010">
    <property type="protein sequence ID" value="MFD1704577.1"/>
    <property type="molecule type" value="Genomic_DNA"/>
</dbReference>
<accession>A0ABW4KC87</accession>
<name>A0ABW4KC87_9HYPH</name>
<evidence type="ECO:0000313" key="1">
    <source>
        <dbReference type="EMBL" id="MFD1704577.1"/>
    </source>
</evidence>